<dbReference type="InterPro" id="IPR021644">
    <property type="entry name" value="CAF-1_p150_acidic"/>
</dbReference>
<name>T1JHB3_STRMM</name>
<dbReference type="GO" id="GO:0006260">
    <property type="term" value="P:DNA replication"/>
    <property type="evidence" value="ECO:0007669"/>
    <property type="project" value="UniProtKB-KW"/>
</dbReference>
<accession>T1JHB3</accession>
<feature type="domain" description="Chromatin assembly factor 1 subunit A dimerization" evidence="9">
    <location>
        <begin position="391"/>
        <end position="459"/>
    </location>
</feature>
<reference evidence="11" key="1">
    <citation type="submission" date="2011-05" db="EMBL/GenBank/DDBJ databases">
        <authorList>
            <person name="Richards S.R."/>
            <person name="Qu J."/>
            <person name="Jiang H."/>
            <person name="Jhangiani S.N."/>
            <person name="Agravi P."/>
            <person name="Goodspeed R."/>
            <person name="Gross S."/>
            <person name="Mandapat C."/>
            <person name="Jackson L."/>
            <person name="Mathew T."/>
            <person name="Pu L."/>
            <person name="Thornton R."/>
            <person name="Saada N."/>
            <person name="Wilczek-Boney K.B."/>
            <person name="Lee S."/>
            <person name="Kovar C."/>
            <person name="Wu Y."/>
            <person name="Scherer S.E."/>
            <person name="Worley K.C."/>
            <person name="Muzny D.M."/>
            <person name="Gibbs R."/>
        </authorList>
    </citation>
    <scope>NUCLEOTIDE SEQUENCE</scope>
    <source>
        <strain evidence="11">Brora</strain>
    </source>
</reference>
<evidence type="ECO:0000259" key="9">
    <source>
        <dbReference type="Pfam" id="PF12253"/>
    </source>
</evidence>
<dbReference type="GO" id="GO:0005634">
    <property type="term" value="C:nucleus"/>
    <property type="evidence" value="ECO:0007669"/>
    <property type="project" value="UniProtKB-SubCell"/>
</dbReference>
<dbReference type="EMBL" id="JH431527">
    <property type="status" value="NOT_ANNOTATED_CDS"/>
    <property type="molecule type" value="Genomic_DNA"/>
</dbReference>
<dbReference type="Proteomes" id="UP000014500">
    <property type="component" value="Unassembled WGS sequence"/>
</dbReference>
<dbReference type="PhylomeDB" id="T1JHB3"/>
<dbReference type="AlphaFoldDB" id="T1JHB3"/>
<evidence type="ECO:0000256" key="4">
    <source>
        <dbReference type="ARBA" id="ARBA00023186"/>
    </source>
</evidence>
<feature type="compositionally biased region" description="Basic and acidic residues" evidence="7">
    <location>
        <begin position="16"/>
        <end position="25"/>
    </location>
</feature>
<feature type="region of interest" description="Disordered" evidence="7">
    <location>
        <begin position="433"/>
        <end position="457"/>
    </location>
</feature>
<dbReference type="STRING" id="126957.T1JHB3"/>
<evidence type="ECO:0000256" key="5">
    <source>
        <dbReference type="ARBA" id="ARBA00023204"/>
    </source>
</evidence>
<dbReference type="GO" id="GO:0033186">
    <property type="term" value="C:CAF-1 complex"/>
    <property type="evidence" value="ECO:0007669"/>
    <property type="project" value="TreeGrafter"/>
</dbReference>
<dbReference type="OMA" id="LENCACK"/>
<evidence type="ECO:0000259" key="8">
    <source>
        <dbReference type="Pfam" id="PF11600"/>
    </source>
</evidence>
<evidence type="ECO:0000256" key="3">
    <source>
        <dbReference type="ARBA" id="ARBA00022763"/>
    </source>
</evidence>
<dbReference type="GO" id="GO:0006281">
    <property type="term" value="P:DNA repair"/>
    <property type="evidence" value="ECO:0007669"/>
    <property type="project" value="UniProtKB-KW"/>
</dbReference>
<feature type="domain" description="Chromatin assembly factor 1 p150 subunit acidic region" evidence="8">
    <location>
        <begin position="171"/>
        <end position="313"/>
    </location>
</feature>
<dbReference type="GO" id="GO:0006334">
    <property type="term" value="P:nucleosome assembly"/>
    <property type="evidence" value="ECO:0007669"/>
    <property type="project" value="TreeGrafter"/>
</dbReference>
<dbReference type="InterPro" id="IPR022043">
    <property type="entry name" value="CAF1A_DD"/>
</dbReference>
<keyword evidence="4" id="KW-0143">Chaperone</keyword>
<organism evidence="10 11">
    <name type="scientific">Strigamia maritima</name>
    <name type="common">European centipede</name>
    <name type="synonym">Geophilus maritimus</name>
    <dbReference type="NCBI Taxonomy" id="126957"/>
    <lineage>
        <taxon>Eukaryota</taxon>
        <taxon>Metazoa</taxon>
        <taxon>Ecdysozoa</taxon>
        <taxon>Arthropoda</taxon>
        <taxon>Myriapoda</taxon>
        <taxon>Chilopoda</taxon>
        <taxon>Pleurostigmophora</taxon>
        <taxon>Geophilomorpha</taxon>
        <taxon>Linotaeniidae</taxon>
        <taxon>Strigamia</taxon>
    </lineage>
</organism>
<keyword evidence="11" id="KW-1185">Reference proteome</keyword>
<keyword evidence="6" id="KW-0539">Nucleus</keyword>
<sequence>MSLELVGDAGPSTELENAKTKRDITDPDEELKSPPCKRLKQSRLPFSLLVQQQEVSSNTLVSVKRKQTIRDDIKKFTFIDENEDDEVSSTQMETETTEIDVEIEKSDDVELEEMETDNANITQDINKSLTDGASDESICETKEDSIEVAVIDDTLTPNTKAKKRVILSKNERSLLKQKRAEESEKKRIEREEKLKEKEKLKEEARLKKEEKQKEILAKKQEMEKKKEERKLIMEERKKQKEEKQLEALAKKNEEKLALEGKKSVLEVEEQKREKAKASFASFFVKKDSNISTPRKDRDELSCLFRAFEVKENQRLAPTNRLKLEERQKLVKDLNECIRNQAETNLYLTELRCKKRIPCKTDRTWPLSDEADDELQVVDGEESCKKKNARAKLLKFHENVRPPYWGTWRKKSQIILSRNPFRKDIKYFDYEVDSDEEWEEEEPGESLSGTEDEMEKSDGEYDVDNEFVVPHGYLSDGEQDEEDTECLSIDGQKTKLRLQEKAFLAERKEKCLQIKPKLFGPIWCDDQTPGDEEILKLFKKFEMVLLCADLPIKINKICPAPSDVNKTEDQNTCKSTSRRLKYVPEEAMPHFIRLLHGNTHKRIFIVKEFSTFWDAHQEDFNKEDNDEIVPTTPVKKFWIPKVKLNKCLHQIASFEKSAEAGGKKMWVVKSEFLEKYSLTDLPLTNDWQYLTKIDKIDELLEVPEETPKTPTVLGALNLKECSAVDKSVKNIISTPKPKKLTLDTFFKRSTSPKPKENDDDDVMILEG</sequence>
<evidence type="ECO:0000256" key="1">
    <source>
        <dbReference type="ARBA" id="ARBA00004123"/>
    </source>
</evidence>
<evidence type="ECO:0000256" key="6">
    <source>
        <dbReference type="ARBA" id="ARBA00023242"/>
    </source>
</evidence>
<proteinExistence type="predicted"/>
<comment type="subcellular location">
    <subcellularLocation>
        <location evidence="1">Nucleus</location>
    </subcellularLocation>
</comment>
<protein>
    <recommendedName>
        <fullName evidence="12">Chromatin assembly factor 1 subunit p150 C-terminal domain-containing protein</fullName>
    </recommendedName>
</protein>
<evidence type="ECO:0000256" key="7">
    <source>
        <dbReference type="SAM" id="MobiDB-lite"/>
    </source>
</evidence>
<evidence type="ECO:0000313" key="11">
    <source>
        <dbReference type="Proteomes" id="UP000014500"/>
    </source>
</evidence>
<keyword evidence="2" id="KW-0235">DNA replication</keyword>
<dbReference type="PANTHER" id="PTHR15272">
    <property type="entry name" value="CHROMATIN ASSEMBLY FACTOR 1 SUBUNIT A CAF-1 SUBUNIT A"/>
    <property type="match status" value="1"/>
</dbReference>
<dbReference type="Pfam" id="PF12253">
    <property type="entry name" value="CAF1A_dimeriz"/>
    <property type="match status" value="1"/>
</dbReference>
<evidence type="ECO:0000313" key="10">
    <source>
        <dbReference type="EnsemblMetazoa" id="SMAR013244-PA"/>
    </source>
</evidence>
<feature type="region of interest" description="Disordered" evidence="7">
    <location>
        <begin position="1"/>
        <end position="35"/>
    </location>
</feature>
<evidence type="ECO:0000256" key="2">
    <source>
        <dbReference type="ARBA" id="ARBA00022705"/>
    </source>
</evidence>
<keyword evidence="5" id="KW-0234">DNA repair</keyword>
<dbReference type="PANTHER" id="PTHR15272:SF0">
    <property type="entry name" value="CHROMATIN ASSEMBLY FACTOR 1 SUBUNIT A"/>
    <property type="match status" value="1"/>
</dbReference>
<dbReference type="Pfam" id="PF11600">
    <property type="entry name" value="CAF1A_acidic"/>
    <property type="match status" value="1"/>
</dbReference>
<keyword evidence="3" id="KW-0227">DNA damage</keyword>
<dbReference type="EnsemblMetazoa" id="SMAR013244-RA">
    <property type="protein sequence ID" value="SMAR013244-PA"/>
    <property type="gene ID" value="SMAR013244"/>
</dbReference>
<dbReference type="HOGENOM" id="CLU_364609_0_0_1"/>
<dbReference type="eggNOG" id="KOG4364">
    <property type="taxonomic scope" value="Eukaryota"/>
</dbReference>
<feature type="region of interest" description="Disordered" evidence="7">
    <location>
        <begin position="173"/>
        <end position="212"/>
    </location>
</feature>
<reference evidence="10" key="2">
    <citation type="submission" date="2015-02" db="UniProtKB">
        <authorList>
            <consortium name="EnsemblMetazoa"/>
        </authorList>
    </citation>
    <scope>IDENTIFICATION</scope>
</reference>
<evidence type="ECO:0008006" key="12">
    <source>
        <dbReference type="Google" id="ProtNLM"/>
    </source>
</evidence>